<evidence type="ECO:0000256" key="3">
    <source>
        <dbReference type="ARBA" id="ARBA00022691"/>
    </source>
</evidence>
<keyword evidence="9" id="KW-1185">Reference proteome</keyword>
<dbReference type="Pfam" id="PF03942">
    <property type="entry name" value="DTW"/>
    <property type="match status" value="1"/>
</dbReference>
<keyword evidence="3" id="KW-0949">S-adenosyl-L-methionine</keyword>
<dbReference type="OrthoDB" id="268835at2"/>
<keyword evidence="4" id="KW-0819">tRNA processing</keyword>
<evidence type="ECO:0000256" key="5">
    <source>
        <dbReference type="ARBA" id="ARBA00034489"/>
    </source>
</evidence>
<dbReference type="EMBL" id="CP001032">
    <property type="protein sequence ID" value="ACB77014.1"/>
    <property type="molecule type" value="Genomic_DNA"/>
</dbReference>
<accession>B1ZYB6</accession>
<organism evidence="8 9">
    <name type="scientific">Opitutus terrae (strain DSM 11246 / JCM 15787 / PB90-1)</name>
    <dbReference type="NCBI Taxonomy" id="452637"/>
    <lineage>
        <taxon>Bacteria</taxon>
        <taxon>Pseudomonadati</taxon>
        <taxon>Verrucomicrobiota</taxon>
        <taxon>Opitutia</taxon>
        <taxon>Opitutales</taxon>
        <taxon>Opitutaceae</taxon>
        <taxon>Opitutus</taxon>
    </lineage>
</organism>
<name>B1ZYB6_OPITP</name>
<evidence type="ECO:0000313" key="9">
    <source>
        <dbReference type="Proteomes" id="UP000007013"/>
    </source>
</evidence>
<evidence type="ECO:0000256" key="6">
    <source>
        <dbReference type="SAM" id="MobiDB-lite"/>
    </source>
</evidence>
<dbReference type="InterPro" id="IPR005636">
    <property type="entry name" value="DTW"/>
</dbReference>
<dbReference type="AlphaFoldDB" id="B1ZYB6"/>
<dbReference type="eggNOG" id="COG3148">
    <property type="taxonomic scope" value="Bacteria"/>
</dbReference>
<evidence type="ECO:0000256" key="1">
    <source>
        <dbReference type="ARBA" id="ARBA00012386"/>
    </source>
</evidence>
<evidence type="ECO:0000256" key="4">
    <source>
        <dbReference type="ARBA" id="ARBA00022694"/>
    </source>
</evidence>
<dbReference type="Proteomes" id="UP000007013">
    <property type="component" value="Chromosome"/>
</dbReference>
<protein>
    <recommendedName>
        <fullName evidence="1">tRNA-uridine aminocarboxypropyltransferase</fullName>
        <ecNumber evidence="1">2.5.1.25</ecNumber>
    </recommendedName>
</protein>
<evidence type="ECO:0000313" key="8">
    <source>
        <dbReference type="EMBL" id="ACB77014.1"/>
    </source>
</evidence>
<evidence type="ECO:0000256" key="2">
    <source>
        <dbReference type="ARBA" id="ARBA00022679"/>
    </source>
</evidence>
<gene>
    <name evidence="8" type="ordered locus">Oter_3739</name>
</gene>
<dbReference type="HOGENOM" id="CLU_066458_2_2_0"/>
<dbReference type="PANTHER" id="PTHR21392:SF0">
    <property type="entry name" value="TRNA-URIDINE AMINOCARBOXYPROPYLTRANSFERASE 2"/>
    <property type="match status" value="1"/>
</dbReference>
<comment type="similarity">
    <text evidence="5">Belongs to the TDD superfamily. DTWD2 family.</text>
</comment>
<proteinExistence type="inferred from homology"/>
<keyword evidence="2" id="KW-0808">Transferase</keyword>
<feature type="region of interest" description="Disordered" evidence="6">
    <location>
        <begin position="208"/>
        <end position="231"/>
    </location>
</feature>
<evidence type="ECO:0000259" key="7">
    <source>
        <dbReference type="SMART" id="SM01144"/>
    </source>
</evidence>
<dbReference type="GO" id="GO:0008033">
    <property type="term" value="P:tRNA processing"/>
    <property type="evidence" value="ECO:0007669"/>
    <property type="project" value="UniProtKB-KW"/>
</dbReference>
<dbReference type="STRING" id="452637.Oter_3739"/>
<dbReference type="KEGG" id="ote:Oter_3739"/>
<feature type="domain" description="DTW" evidence="7">
    <location>
        <begin position="2"/>
        <end position="201"/>
    </location>
</feature>
<dbReference type="EC" id="2.5.1.25" evidence="1"/>
<dbReference type="SMART" id="SM01144">
    <property type="entry name" value="DTW"/>
    <property type="match status" value="1"/>
</dbReference>
<reference evidence="8 9" key="1">
    <citation type="journal article" date="2011" name="J. Bacteriol.">
        <title>Genome sequence of the verrucomicrobium Opitutus terrae PB90-1, an abundant inhabitant of rice paddy soil ecosystems.</title>
        <authorList>
            <person name="van Passel M.W."/>
            <person name="Kant R."/>
            <person name="Palva A."/>
            <person name="Copeland A."/>
            <person name="Lucas S."/>
            <person name="Lapidus A."/>
            <person name="Glavina del Rio T."/>
            <person name="Pitluck S."/>
            <person name="Goltsman E."/>
            <person name="Clum A."/>
            <person name="Sun H."/>
            <person name="Schmutz J."/>
            <person name="Larimer F.W."/>
            <person name="Land M.L."/>
            <person name="Hauser L."/>
            <person name="Kyrpides N."/>
            <person name="Mikhailova N."/>
            <person name="Richardson P.P."/>
            <person name="Janssen P.H."/>
            <person name="de Vos W.M."/>
            <person name="Smidt H."/>
        </authorList>
    </citation>
    <scope>NUCLEOTIDE SEQUENCE [LARGE SCALE GENOMIC DNA]</scope>
    <source>
        <strain evidence="9">DSM 11246 / JCM 15787 / PB90-1</strain>
    </source>
</reference>
<dbReference type="InterPro" id="IPR039262">
    <property type="entry name" value="DTWD2/TAPT"/>
</dbReference>
<dbReference type="PANTHER" id="PTHR21392">
    <property type="entry name" value="TRNA-URIDINE AMINOCARBOXYPROPYLTRANSFERASE 2"/>
    <property type="match status" value="1"/>
</dbReference>
<dbReference type="GO" id="GO:0016432">
    <property type="term" value="F:tRNA-uridine aminocarboxypropyltransferase activity"/>
    <property type="evidence" value="ECO:0007669"/>
    <property type="project" value="UniProtKB-EC"/>
</dbReference>
<sequence length="241" mass="27174">MPRETCYRCFWPKSLCWCGSITPMATRTRFVFLMHPKEYKYEKAGTGRLTHLCLAHSEVHVGIGFDTCAPVQALLDDPENYPVLLYPGEQAHNLSTGGLAAADLGGRRLVILLLDATWSGARKMLRLSPSLQRLPRVMFTPTHVSRYVIKQQPQDGCLSTLEAVHETLLALARCGLDDYPLPAQLLGLFERMQTFQIRCALDPTRAGYRRRPYSEPGQRTAPHGRSGARRSRYLRAPDVTY</sequence>